<dbReference type="Pfam" id="PF18911">
    <property type="entry name" value="PKD_4"/>
    <property type="match status" value="1"/>
</dbReference>
<reference evidence="4 5" key="1">
    <citation type="submission" date="2024-09" db="EMBL/GenBank/DDBJ databases">
        <authorList>
            <person name="Sun Q."/>
            <person name="Mori K."/>
        </authorList>
    </citation>
    <scope>NUCLEOTIDE SEQUENCE [LARGE SCALE GENOMIC DNA]</scope>
    <source>
        <strain evidence="4 5">TBRC 3947</strain>
    </source>
</reference>
<evidence type="ECO:0000313" key="5">
    <source>
        <dbReference type="Proteomes" id="UP001589867"/>
    </source>
</evidence>
<gene>
    <name evidence="4" type="ORF">ACFFIA_03115</name>
</gene>
<dbReference type="InterPro" id="IPR012334">
    <property type="entry name" value="Pectin_lyas_fold"/>
</dbReference>
<proteinExistence type="predicted"/>
<dbReference type="SUPFAM" id="SSF50405">
    <property type="entry name" value="Actin-crosslinking proteins"/>
    <property type="match status" value="2"/>
</dbReference>
<dbReference type="RefSeq" id="WP_377244897.1">
    <property type="nucleotide sequence ID" value="NZ_JBHLUH010000004.1"/>
</dbReference>
<dbReference type="CDD" id="cd00146">
    <property type="entry name" value="PKD"/>
    <property type="match status" value="1"/>
</dbReference>
<dbReference type="InterPro" id="IPR035986">
    <property type="entry name" value="PKD_dom_sf"/>
</dbReference>
<dbReference type="InterPro" id="IPR006626">
    <property type="entry name" value="PbH1"/>
</dbReference>
<evidence type="ECO:0000259" key="3">
    <source>
        <dbReference type="PROSITE" id="PS50093"/>
    </source>
</evidence>
<dbReference type="InterPro" id="IPR022409">
    <property type="entry name" value="PKD/Chitinase_dom"/>
</dbReference>
<feature type="domain" description="PKD" evidence="3">
    <location>
        <begin position="458"/>
        <end position="518"/>
    </location>
</feature>
<comment type="caution">
    <text evidence="4">The sequence shown here is derived from an EMBL/GenBank/DDBJ whole genome shotgun (WGS) entry which is preliminary data.</text>
</comment>
<dbReference type="InterPro" id="IPR039448">
    <property type="entry name" value="Beta_helix"/>
</dbReference>
<dbReference type="SMART" id="SM00089">
    <property type="entry name" value="PKD"/>
    <property type="match status" value="1"/>
</dbReference>
<dbReference type="PANTHER" id="PTHR10551:SF9">
    <property type="entry name" value="FASCIN-2"/>
    <property type="match status" value="1"/>
</dbReference>
<evidence type="ECO:0000256" key="2">
    <source>
        <dbReference type="SAM" id="SignalP"/>
    </source>
</evidence>
<dbReference type="InterPro" id="IPR013783">
    <property type="entry name" value="Ig-like_fold"/>
</dbReference>
<dbReference type="Gene3D" id="2.80.10.50">
    <property type="match status" value="2"/>
</dbReference>
<dbReference type="InterPro" id="IPR000601">
    <property type="entry name" value="PKD_dom"/>
</dbReference>
<dbReference type="SUPFAM" id="SSF51126">
    <property type="entry name" value="Pectin lyase-like"/>
    <property type="match status" value="1"/>
</dbReference>
<dbReference type="SMART" id="SM00710">
    <property type="entry name" value="PbH1"/>
    <property type="match status" value="5"/>
</dbReference>
<dbReference type="InterPro" id="IPR010431">
    <property type="entry name" value="Fascin"/>
</dbReference>
<feature type="chain" id="PRO_5046712322" evidence="2">
    <location>
        <begin position="29"/>
        <end position="772"/>
    </location>
</feature>
<dbReference type="Pfam" id="PF13229">
    <property type="entry name" value="Beta_helix"/>
    <property type="match status" value="1"/>
</dbReference>
<dbReference type="InterPro" id="IPR011050">
    <property type="entry name" value="Pectin_lyase_fold/virulence"/>
</dbReference>
<evidence type="ECO:0000256" key="1">
    <source>
        <dbReference type="SAM" id="MobiDB-lite"/>
    </source>
</evidence>
<dbReference type="PANTHER" id="PTHR10551">
    <property type="entry name" value="FASCIN"/>
    <property type="match status" value="1"/>
</dbReference>
<dbReference type="Gene3D" id="2.60.40.10">
    <property type="entry name" value="Immunoglobulins"/>
    <property type="match status" value="1"/>
</dbReference>
<dbReference type="CDD" id="cd00257">
    <property type="entry name" value="beta-trefoil_FSCN-like"/>
    <property type="match status" value="2"/>
</dbReference>
<feature type="signal peptide" evidence="2">
    <location>
        <begin position="1"/>
        <end position="28"/>
    </location>
</feature>
<sequence>MRRSFRASVVVMALTSGTLVGVAAPVQAAATVLYVRQMSATCSDSGAGTPEQPFCTIGAAAAVVTAGQTVEMSHGIYRERVTVTRSGTPDQPITFRGTATSSVSISGPNVGFVIDGQHDIVLQGIRLINAVDVPALDIRNSSAITVEGGGLAMAQNATAPAIRLAGVTASSLKGFVVTSTSASASMTMDAATSGVTVTGLTFDSPQPVDGSVAIRIDGAGNKLSGSIVKGFGGAGVAIEPGATDTLVVNNHISAAGGYGIHNRGATRTAITNNTVRDRCRDGIRVDGASTGVSVQNNALFGNGFRPGFPNQNSCVSGQMGGPEIGVYDAAVQGTVVDYNNTSHQVPDEAYVWAGTRMGLATFRTTSGQGRHDRQTMATNDLIDSANSAAPGYPPTDQAGKDRIDDPGVANTGAGPVTYADRGWSETIRNPLASATLALDAGNSTVTVDATASTPGTVPIASYTFNFGDGTVVTQSSPIASHRYSTWGDFTVQTTVTGTDGRTSGATGQVSVLRPTGTWGLLFLFNLRYATVRPGNVDIVPENPGVTEAAQFDVVDAGAGRVALFSRATRRYVTDGPSDRLRMTRITVGDGERFTIVRNADGSISLRSVIGGRYVSILSEASPFLAAHASTIGIKEKFHQVKLTDAGRTFKAHANGKFVSAESWGTKPLIASRPAASTWETFDIVDLGNGQVALFARANNHFVAAEGAGAQPLQAKRLAVSTWERFTMIRNSDGSVSFRAAVNNRYVAAEGAGTKPLLAGRTAINTWEKFTLG</sequence>
<name>A0ABV6LW44_9ACTN</name>
<feature type="region of interest" description="Disordered" evidence="1">
    <location>
        <begin position="384"/>
        <end position="415"/>
    </location>
</feature>
<protein>
    <submittedName>
        <fullName evidence="4">Right-handed parallel beta-helix repeat-containing protein</fullName>
    </submittedName>
</protein>
<dbReference type="Proteomes" id="UP001589867">
    <property type="component" value="Unassembled WGS sequence"/>
</dbReference>
<keyword evidence="5" id="KW-1185">Reference proteome</keyword>
<keyword evidence="2" id="KW-0732">Signal</keyword>
<dbReference type="SUPFAM" id="SSF49299">
    <property type="entry name" value="PKD domain"/>
    <property type="match status" value="1"/>
</dbReference>
<dbReference type="EMBL" id="JBHLUH010000004">
    <property type="protein sequence ID" value="MFC0526642.1"/>
    <property type="molecule type" value="Genomic_DNA"/>
</dbReference>
<dbReference type="Gene3D" id="2.160.20.10">
    <property type="entry name" value="Single-stranded right-handed beta-helix, Pectin lyase-like"/>
    <property type="match status" value="1"/>
</dbReference>
<accession>A0ABV6LW44</accession>
<dbReference type="InterPro" id="IPR008999">
    <property type="entry name" value="Actin-crosslinking"/>
</dbReference>
<evidence type="ECO:0000313" key="4">
    <source>
        <dbReference type="EMBL" id="MFC0526642.1"/>
    </source>
</evidence>
<organism evidence="4 5">
    <name type="scientific">Phytohabitans kaempferiae</name>
    <dbReference type="NCBI Taxonomy" id="1620943"/>
    <lineage>
        <taxon>Bacteria</taxon>
        <taxon>Bacillati</taxon>
        <taxon>Actinomycetota</taxon>
        <taxon>Actinomycetes</taxon>
        <taxon>Micromonosporales</taxon>
        <taxon>Micromonosporaceae</taxon>
    </lineage>
</organism>
<dbReference type="PROSITE" id="PS50093">
    <property type="entry name" value="PKD"/>
    <property type="match status" value="1"/>
</dbReference>